<evidence type="ECO:0000256" key="3">
    <source>
        <dbReference type="ARBA" id="ARBA00022801"/>
    </source>
</evidence>
<dbReference type="EMBL" id="FWWZ01000001">
    <property type="protein sequence ID" value="SMC09537.1"/>
    <property type="molecule type" value="Genomic_DNA"/>
</dbReference>
<dbReference type="RefSeq" id="WP_143779640.1">
    <property type="nucleotide sequence ID" value="NZ_AP026671.1"/>
</dbReference>
<dbReference type="Proteomes" id="UP000192602">
    <property type="component" value="Unassembled WGS sequence"/>
</dbReference>
<accession>A0A1W1WTC8</accession>
<comment type="catalytic activity">
    <reaction evidence="1">
        <text>Hydrolyzes the link between N-acetylmuramoyl residues and L-amino acid residues in certain cell-wall glycopeptides.</text>
        <dbReference type="EC" id="3.5.1.28"/>
    </reaction>
</comment>
<dbReference type="GO" id="GO:0030288">
    <property type="term" value="C:outer membrane-bounded periplasmic space"/>
    <property type="evidence" value="ECO:0007669"/>
    <property type="project" value="TreeGrafter"/>
</dbReference>
<sequence length="464" mass="53580">MIIRFFLFVLFLTTFLHASVVNNIKEADYYCSLNNKDKNLKGLNRFKSLYIKSMIDDDKNLRIKALQGLIKCSKKLGLAHNEYDSELYTLIGNKKSSTKVHKKKKYTKKSVKLLKNRLVKVVLRRGYVDFFFDSPVKSSWISTSTLKRKNSYKIIYDIEGRLGFKSKTYRLKSVKYLKIAQFTPKKIRIVFEHSRPFGTNYKIKGNRLSIYLGKKSTLKQVVRKKDLPKAVPQSVENSKKVIVIDPGHGGKDSGAIGYKRKKEKDIVLAIAKRVYKKLKNAGFKVYMTRRGDYFVTLRNRTKFANRVKAHLFISIHANAAPKRSKYLSMKGLETFYLSPARSERAKRIAALENRADMENLSYYSKNVFLDFINRAKTIESNKLAIDIQRNILYKVRSRYKVVDGGVRPGPFWVLVGAQMPAILIEVGYITNPTEAMRLMSPYYQNLIAEGVVAGIESYFRNSRR</sequence>
<dbReference type="CDD" id="cd02696">
    <property type="entry name" value="MurNAc-LAA"/>
    <property type="match status" value="1"/>
</dbReference>
<dbReference type="GO" id="GO:0008745">
    <property type="term" value="F:N-acetylmuramoyl-L-alanine amidase activity"/>
    <property type="evidence" value="ECO:0007669"/>
    <property type="project" value="UniProtKB-EC"/>
</dbReference>
<dbReference type="Pfam" id="PF01520">
    <property type="entry name" value="Amidase_3"/>
    <property type="match status" value="1"/>
</dbReference>
<dbReference type="Gene3D" id="3.40.630.40">
    <property type="entry name" value="Zn-dependent exopeptidases"/>
    <property type="match status" value="1"/>
</dbReference>
<dbReference type="AlphaFoldDB" id="A0A1W1WTC8"/>
<dbReference type="GO" id="GO:0009253">
    <property type="term" value="P:peptidoglycan catabolic process"/>
    <property type="evidence" value="ECO:0007669"/>
    <property type="project" value="InterPro"/>
</dbReference>
<keyword evidence="3" id="KW-0378">Hydrolase</keyword>
<protein>
    <recommendedName>
        <fullName evidence="2">N-acetylmuramoyl-L-alanine amidase</fullName>
        <ecNumber evidence="2">3.5.1.28</ecNumber>
    </recommendedName>
</protein>
<dbReference type="InterPro" id="IPR050695">
    <property type="entry name" value="N-acetylmuramoyl_amidase_3"/>
</dbReference>
<dbReference type="SUPFAM" id="SSF53187">
    <property type="entry name" value="Zn-dependent exopeptidases"/>
    <property type="match status" value="1"/>
</dbReference>
<evidence type="ECO:0000256" key="2">
    <source>
        <dbReference type="ARBA" id="ARBA00011901"/>
    </source>
</evidence>
<dbReference type="STRING" id="1069081.SAMN05660197_1354"/>
<feature type="domain" description="MurNAc-LAA" evidence="4">
    <location>
        <begin position="301"/>
        <end position="456"/>
    </location>
</feature>
<reference evidence="6" key="1">
    <citation type="submission" date="2017-04" db="EMBL/GenBank/DDBJ databases">
        <authorList>
            <person name="Varghese N."/>
            <person name="Submissions S."/>
        </authorList>
    </citation>
    <scope>NUCLEOTIDE SEQUENCE [LARGE SCALE GENOMIC DNA]</scope>
    <source>
        <strain evidence="6">DSM 16512</strain>
    </source>
</reference>
<gene>
    <name evidence="5" type="ORF">SAMN05660197_1354</name>
</gene>
<proteinExistence type="predicted"/>
<name>A0A1W1WTC8_9BACT</name>
<organism evidence="5 6">
    <name type="scientific">Nitratiruptor tergarcus DSM 16512</name>
    <dbReference type="NCBI Taxonomy" id="1069081"/>
    <lineage>
        <taxon>Bacteria</taxon>
        <taxon>Pseudomonadati</taxon>
        <taxon>Campylobacterota</taxon>
        <taxon>Epsilonproteobacteria</taxon>
        <taxon>Nautiliales</taxon>
        <taxon>Nitratiruptoraceae</taxon>
        <taxon>Nitratiruptor</taxon>
    </lineage>
</organism>
<dbReference type="PANTHER" id="PTHR30404">
    <property type="entry name" value="N-ACETYLMURAMOYL-L-ALANINE AMIDASE"/>
    <property type="match status" value="1"/>
</dbReference>
<dbReference type="FunFam" id="3.40.630.40:FF:000005">
    <property type="entry name" value="N-acetylmuramoyl-L-alanine amidase (AmiA)"/>
    <property type="match status" value="1"/>
</dbReference>
<dbReference type="PANTHER" id="PTHR30404:SF0">
    <property type="entry name" value="N-ACETYLMURAMOYL-L-ALANINE AMIDASE AMIC"/>
    <property type="match status" value="1"/>
</dbReference>
<keyword evidence="6" id="KW-1185">Reference proteome</keyword>
<evidence type="ECO:0000256" key="1">
    <source>
        <dbReference type="ARBA" id="ARBA00001561"/>
    </source>
</evidence>
<evidence type="ECO:0000313" key="6">
    <source>
        <dbReference type="Proteomes" id="UP000192602"/>
    </source>
</evidence>
<dbReference type="OrthoDB" id="9806267at2"/>
<evidence type="ECO:0000259" key="4">
    <source>
        <dbReference type="SMART" id="SM00646"/>
    </source>
</evidence>
<evidence type="ECO:0000313" key="5">
    <source>
        <dbReference type="EMBL" id="SMC09537.1"/>
    </source>
</evidence>
<dbReference type="SMART" id="SM00646">
    <property type="entry name" value="Ami_3"/>
    <property type="match status" value="1"/>
</dbReference>
<dbReference type="EC" id="3.5.1.28" evidence="2"/>
<dbReference type="InterPro" id="IPR002508">
    <property type="entry name" value="MurNAc-LAA_cat"/>
</dbReference>